<name>A0ABY8QSB7_9MICO</name>
<proteinExistence type="predicted"/>
<evidence type="ECO:0000313" key="3">
    <source>
        <dbReference type="Proteomes" id="UP001209083"/>
    </source>
</evidence>
<dbReference type="Pfam" id="PF02698">
    <property type="entry name" value="DUF218"/>
    <property type="match status" value="1"/>
</dbReference>
<keyword evidence="3" id="KW-1185">Reference proteome</keyword>
<organism evidence="2 3">
    <name type="scientific">Saxibacter everestensis</name>
    <dbReference type="NCBI Taxonomy" id="2909229"/>
    <lineage>
        <taxon>Bacteria</taxon>
        <taxon>Bacillati</taxon>
        <taxon>Actinomycetota</taxon>
        <taxon>Actinomycetes</taxon>
        <taxon>Micrococcales</taxon>
        <taxon>Brevibacteriaceae</taxon>
        <taxon>Saxibacter</taxon>
    </lineage>
</organism>
<reference evidence="2 3" key="1">
    <citation type="submission" date="2023-05" db="EMBL/GenBank/DDBJ databases">
        <title>Lithophilousrod everest ZFBP1038 complete genpme.</title>
        <authorList>
            <person name="Tian M."/>
        </authorList>
    </citation>
    <scope>NUCLEOTIDE SEQUENCE [LARGE SCALE GENOMIC DNA]</scope>
    <source>
        <strain evidence="2 3">ZFBP1038</strain>
    </source>
</reference>
<dbReference type="CDD" id="cd06259">
    <property type="entry name" value="YdcF-like"/>
    <property type="match status" value="1"/>
</dbReference>
<evidence type="ECO:0000313" key="2">
    <source>
        <dbReference type="EMBL" id="WGW11878.1"/>
    </source>
</evidence>
<dbReference type="InterPro" id="IPR003848">
    <property type="entry name" value="DUF218"/>
</dbReference>
<protein>
    <submittedName>
        <fullName evidence="2">YdcF family protein</fullName>
    </submittedName>
</protein>
<dbReference type="Proteomes" id="UP001209083">
    <property type="component" value="Chromosome"/>
</dbReference>
<gene>
    <name evidence="2" type="ORF">LWF01_17590</name>
</gene>
<evidence type="ECO:0000259" key="1">
    <source>
        <dbReference type="Pfam" id="PF02698"/>
    </source>
</evidence>
<sequence length="217" mass="23564">MADLGRILGLVVLATAAAACTAQVLRGKFVSPRAAPPAHADAVIVLGGIYRERVPVGISLVENGVSDQLILSVQRPSEANAITIRRRSRSEAAHRQVLIGTFIPPSDDTRGEAQAIAELVRRHGWGSIAVVTSSYHIARARRVIEAQVRSPASGGAGAGPARPVRIHMVASRPWMNGWRWARRMAIEPLGILRDVVFPPSRLNRPDIHETRRKAELK</sequence>
<feature type="domain" description="DUF218" evidence="1">
    <location>
        <begin position="41"/>
        <end position="154"/>
    </location>
</feature>
<dbReference type="RefSeq" id="WP_349638672.1">
    <property type="nucleotide sequence ID" value="NZ_CP090958.1"/>
</dbReference>
<dbReference type="PROSITE" id="PS51257">
    <property type="entry name" value="PROKAR_LIPOPROTEIN"/>
    <property type="match status" value="1"/>
</dbReference>
<dbReference type="EMBL" id="CP090958">
    <property type="protein sequence ID" value="WGW11878.1"/>
    <property type="molecule type" value="Genomic_DNA"/>
</dbReference>
<accession>A0ABY8QSB7</accession>